<dbReference type="GO" id="GO:0016020">
    <property type="term" value="C:membrane"/>
    <property type="evidence" value="ECO:0007669"/>
    <property type="project" value="InterPro"/>
</dbReference>
<dbReference type="NCBIfam" id="NF008528">
    <property type="entry name" value="PRK11463.1-2"/>
    <property type="match status" value="1"/>
</dbReference>
<keyword evidence="2" id="KW-0472">Membrane</keyword>
<evidence type="ECO:0000313" key="3">
    <source>
        <dbReference type="EMBL" id="MBB6209732.1"/>
    </source>
</evidence>
<keyword evidence="2" id="KW-0812">Transmembrane</keyword>
<proteinExistence type="predicted"/>
<protein>
    <submittedName>
        <fullName evidence="3">UPF0716 protein FxsA</fullName>
    </submittedName>
</protein>
<keyword evidence="2" id="KW-1133">Transmembrane helix</keyword>
<keyword evidence="4" id="KW-1185">Reference proteome</keyword>
<evidence type="ECO:0000256" key="1">
    <source>
        <dbReference type="SAM" id="MobiDB-lite"/>
    </source>
</evidence>
<dbReference type="Proteomes" id="UP000544872">
    <property type="component" value="Unassembled WGS sequence"/>
</dbReference>
<comment type="caution">
    <text evidence="3">The sequence shown here is derived from an EMBL/GenBank/DDBJ whole genome shotgun (WGS) entry which is preliminary data.</text>
</comment>
<reference evidence="3 4" key="1">
    <citation type="submission" date="2020-08" db="EMBL/GenBank/DDBJ databases">
        <title>Genomic Encyclopedia of Type Strains, Phase IV (KMG-IV): sequencing the most valuable type-strain genomes for metagenomic binning, comparative biology and taxonomic classification.</title>
        <authorList>
            <person name="Goeker M."/>
        </authorList>
    </citation>
    <scope>NUCLEOTIDE SEQUENCE [LARGE SCALE GENOMIC DNA]</scope>
    <source>
        <strain evidence="3 4">DSM 11590</strain>
    </source>
</reference>
<name>A0A7X0DN04_NOVIT</name>
<gene>
    <name evidence="3" type="ORF">FHS48_001140</name>
</gene>
<feature type="transmembrane region" description="Helical" evidence="2">
    <location>
        <begin position="29"/>
        <end position="47"/>
    </location>
</feature>
<dbReference type="PANTHER" id="PTHR35335:SF1">
    <property type="entry name" value="UPF0716 PROTEIN FXSA"/>
    <property type="match status" value="1"/>
</dbReference>
<dbReference type="RefSeq" id="WP_184262245.1">
    <property type="nucleotide sequence ID" value="NZ_JACIIX010000003.1"/>
</dbReference>
<dbReference type="InterPro" id="IPR007313">
    <property type="entry name" value="FxsA"/>
</dbReference>
<organism evidence="3 4">
    <name type="scientific">Novispirillum itersonii</name>
    <name type="common">Aquaspirillum itersonii</name>
    <dbReference type="NCBI Taxonomy" id="189"/>
    <lineage>
        <taxon>Bacteria</taxon>
        <taxon>Pseudomonadati</taxon>
        <taxon>Pseudomonadota</taxon>
        <taxon>Alphaproteobacteria</taxon>
        <taxon>Rhodospirillales</taxon>
        <taxon>Novispirillaceae</taxon>
        <taxon>Novispirillum</taxon>
    </lineage>
</organism>
<evidence type="ECO:0000313" key="4">
    <source>
        <dbReference type="Proteomes" id="UP000544872"/>
    </source>
</evidence>
<dbReference type="EMBL" id="JACIIX010000003">
    <property type="protein sequence ID" value="MBB6209732.1"/>
    <property type="molecule type" value="Genomic_DNA"/>
</dbReference>
<dbReference type="Pfam" id="PF04186">
    <property type="entry name" value="FxsA"/>
    <property type="match status" value="1"/>
</dbReference>
<accession>A0A7X0DN04</accession>
<dbReference type="AlphaFoldDB" id="A0A7X0DN04"/>
<sequence>MAPLILILLIALPFLEIAGFIIVGDWLGALPTLGLLILSMLAGSALLRGRGLGAMLRTPQGRDPSRLVADLGDTLFLALAGLLLLIPGFVTDLLALPLLLPPVRKILMVLALHRLTVVSSAGVGAAGMGPFGGFPPPGGFPGEGGADIEAEYRDVTDRNPPEQGASSGAATRPLLSPAANRDRSDQPFNGEPNP</sequence>
<dbReference type="PANTHER" id="PTHR35335">
    <property type="entry name" value="UPF0716 PROTEIN FXSA"/>
    <property type="match status" value="1"/>
</dbReference>
<evidence type="ECO:0000256" key="2">
    <source>
        <dbReference type="SAM" id="Phobius"/>
    </source>
</evidence>
<feature type="compositionally biased region" description="Basic and acidic residues" evidence="1">
    <location>
        <begin position="150"/>
        <end position="160"/>
    </location>
</feature>
<feature type="region of interest" description="Disordered" evidence="1">
    <location>
        <begin position="134"/>
        <end position="194"/>
    </location>
</feature>